<organism evidence="9 10">
    <name type="scientific">Pocillopora meandrina</name>
    <dbReference type="NCBI Taxonomy" id="46732"/>
    <lineage>
        <taxon>Eukaryota</taxon>
        <taxon>Metazoa</taxon>
        <taxon>Cnidaria</taxon>
        <taxon>Anthozoa</taxon>
        <taxon>Hexacorallia</taxon>
        <taxon>Scleractinia</taxon>
        <taxon>Astrocoeniina</taxon>
        <taxon>Pocilloporidae</taxon>
        <taxon>Pocillopora</taxon>
    </lineage>
</organism>
<feature type="transmembrane region" description="Helical" evidence="8">
    <location>
        <begin position="12"/>
        <end position="31"/>
    </location>
</feature>
<evidence type="ECO:0000256" key="3">
    <source>
        <dbReference type="ARBA" id="ARBA00022723"/>
    </source>
</evidence>
<evidence type="ECO:0000256" key="2">
    <source>
        <dbReference type="ARBA" id="ARBA00022617"/>
    </source>
</evidence>
<protein>
    <submittedName>
        <fullName evidence="9">Uncharacterized protein</fullName>
    </submittedName>
</protein>
<dbReference type="Gene3D" id="1.10.630.10">
    <property type="entry name" value="Cytochrome P450"/>
    <property type="match status" value="2"/>
</dbReference>
<evidence type="ECO:0000256" key="7">
    <source>
        <dbReference type="PIRSR" id="PIRSR602401-1"/>
    </source>
</evidence>
<dbReference type="InterPro" id="IPR001128">
    <property type="entry name" value="Cyt_P450"/>
</dbReference>
<comment type="caution">
    <text evidence="9">The sequence shown here is derived from an EMBL/GenBank/DDBJ whole genome shotgun (WGS) entry which is preliminary data.</text>
</comment>
<dbReference type="GO" id="GO:0020037">
    <property type="term" value="F:heme binding"/>
    <property type="evidence" value="ECO:0007669"/>
    <property type="project" value="InterPro"/>
</dbReference>
<sequence length="323" mass="36253">MELAVSEYFTVGNIFLAIVFLLILNQLVELYQFRNMPPGPRLTSLPFVGNLLSFASPKGAKQTEQICILKEKYGNLYSLKVGSFKIVIAEDVASVKEVLVKKSADYAGRPPFHSFVMSTLGGKDIAFGNYGPAWKFHRKLFMTAVRKYISDQELIQNQLDEESGRDRMPGLDDHPSLPLVQATIMEILRLGNVAETALPHYTLKDTTLAGYRVPKDTVVVPNLMAVHMDPSCWEDPTKFNPHRHIDGDGQVVTNSVNFLPFSAGRQICAGEALAKVELFFFLSRMLHKFTFLPQENGVLPDLKGVDGFTRFPAPYNIRVKKRQ</sequence>
<reference evidence="9 10" key="1">
    <citation type="submission" date="2022-05" db="EMBL/GenBank/DDBJ databases">
        <authorList>
            <consortium name="Genoscope - CEA"/>
            <person name="William W."/>
        </authorList>
    </citation>
    <scope>NUCLEOTIDE SEQUENCE [LARGE SCALE GENOMIC DNA]</scope>
</reference>
<keyword evidence="4" id="KW-0560">Oxidoreductase</keyword>
<accession>A0AAU9WJW4</accession>
<evidence type="ECO:0000256" key="4">
    <source>
        <dbReference type="ARBA" id="ARBA00023002"/>
    </source>
</evidence>
<dbReference type="GO" id="GO:0042448">
    <property type="term" value="P:progesterone metabolic process"/>
    <property type="evidence" value="ECO:0007669"/>
    <property type="project" value="TreeGrafter"/>
</dbReference>
<comment type="similarity">
    <text evidence="1">Belongs to the cytochrome P450 family.</text>
</comment>
<dbReference type="PRINTS" id="PR00385">
    <property type="entry name" value="P450"/>
</dbReference>
<dbReference type="Pfam" id="PF00067">
    <property type="entry name" value="p450"/>
    <property type="match status" value="2"/>
</dbReference>
<dbReference type="GO" id="GO:0004508">
    <property type="term" value="F:steroid 17-alpha-monooxygenase activity"/>
    <property type="evidence" value="ECO:0007669"/>
    <property type="project" value="TreeGrafter"/>
</dbReference>
<evidence type="ECO:0000256" key="5">
    <source>
        <dbReference type="ARBA" id="ARBA00023004"/>
    </source>
</evidence>
<keyword evidence="8" id="KW-1133">Transmembrane helix</keyword>
<keyword evidence="8" id="KW-0472">Membrane</keyword>
<dbReference type="PRINTS" id="PR00463">
    <property type="entry name" value="EP450I"/>
</dbReference>
<dbReference type="AlphaFoldDB" id="A0AAU9WJW4"/>
<dbReference type="GO" id="GO:0005506">
    <property type="term" value="F:iron ion binding"/>
    <property type="evidence" value="ECO:0007669"/>
    <property type="project" value="InterPro"/>
</dbReference>
<dbReference type="InterPro" id="IPR036396">
    <property type="entry name" value="Cyt_P450_sf"/>
</dbReference>
<name>A0AAU9WJW4_9CNID</name>
<feature type="binding site" description="axial binding residue" evidence="7">
    <location>
        <position position="268"/>
    </location>
    <ligand>
        <name>heme</name>
        <dbReference type="ChEBI" id="CHEBI:30413"/>
    </ligand>
    <ligandPart>
        <name>Fe</name>
        <dbReference type="ChEBI" id="CHEBI:18248"/>
    </ligandPart>
</feature>
<keyword evidence="10" id="KW-1185">Reference proteome</keyword>
<evidence type="ECO:0000313" key="9">
    <source>
        <dbReference type="EMBL" id="CAH3116345.1"/>
    </source>
</evidence>
<dbReference type="SUPFAM" id="SSF48264">
    <property type="entry name" value="Cytochrome P450"/>
    <property type="match status" value="2"/>
</dbReference>
<evidence type="ECO:0000256" key="1">
    <source>
        <dbReference type="ARBA" id="ARBA00010617"/>
    </source>
</evidence>
<proteinExistence type="inferred from homology"/>
<dbReference type="Proteomes" id="UP001159428">
    <property type="component" value="Unassembled WGS sequence"/>
</dbReference>
<keyword evidence="8" id="KW-0812">Transmembrane</keyword>
<dbReference type="PANTHER" id="PTHR24289">
    <property type="entry name" value="STEROID 17-ALPHA-HYDROXYLASE/17,20 LYASE"/>
    <property type="match status" value="1"/>
</dbReference>
<dbReference type="GO" id="GO:0042446">
    <property type="term" value="P:hormone biosynthetic process"/>
    <property type="evidence" value="ECO:0007669"/>
    <property type="project" value="TreeGrafter"/>
</dbReference>
<evidence type="ECO:0000256" key="6">
    <source>
        <dbReference type="ARBA" id="ARBA00023033"/>
    </source>
</evidence>
<keyword evidence="5 7" id="KW-0408">Iron</keyword>
<keyword evidence="6" id="KW-0503">Monooxygenase</keyword>
<dbReference type="EMBL" id="CALNXJ010000015">
    <property type="protein sequence ID" value="CAH3116345.1"/>
    <property type="molecule type" value="Genomic_DNA"/>
</dbReference>
<comment type="cofactor">
    <cofactor evidence="7">
        <name>heme</name>
        <dbReference type="ChEBI" id="CHEBI:30413"/>
    </cofactor>
</comment>
<dbReference type="PANTHER" id="PTHR24289:SF1">
    <property type="entry name" value="STEROID 17-ALPHA-HYDROXYLASE_17,20 LYASE"/>
    <property type="match status" value="1"/>
</dbReference>
<keyword evidence="2 7" id="KW-0349">Heme</keyword>
<evidence type="ECO:0000313" key="10">
    <source>
        <dbReference type="Proteomes" id="UP001159428"/>
    </source>
</evidence>
<keyword evidence="3 7" id="KW-0479">Metal-binding</keyword>
<gene>
    <name evidence="9" type="ORF">PMEA_00006391</name>
</gene>
<dbReference type="InterPro" id="IPR002401">
    <property type="entry name" value="Cyt_P450_E_grp-I"/>
</dbReference>
<evidence type="ECO:0000256" key="8">
    <source>
        <dbReference type="SAM" id="Phobius"/>
    </source>
</evidence>